<feature type="compositionally biased region" description="Basic and acidic residues" evidence="4">
    <location>
        <begin position="287"/>
        <end position="302"/>
    </location>
</feature>
<sequence length="343" mass="36194">MLKTITLAGAAMALALSTAPSFAKELKSIGVSLGSMGNPFFVALSKGAEFEARKTNPNVKITTVGFEYDLGKQVTQIDNFIAAGVDLILLNPGDPKAIGPAIKKAQAAGIVVVAVDTAAEGADATITTNNVQAGEISCQYIVDKLGGKGDVIIENGPQVSAVIDRVVGCKNVLSKNPGIKVLSSDQDGKGSREGGLTVAQGYLTRFPKIDAIFAINDPQAIGTRSRGAPAKPQRHCHHRGRWRARHRGRAEGSCGTADPGVRFAGPVLHGAARGAGGRRHSQWPEAGLDRRAPALEARDQGQRRRVQGLDLGSFSVERRPPRERSKHEMTGGGVIHAVRRATR</sequence>
<dbReference type="CDD" id="cd06321">
    <property type="entry name" value="PBP1_ABC_sugar_binding-like"/>
    <property type="match status" value="1"/>
</dbReference>
<dbReference type="InterPro" id="IPR025997">
    <property type="entry name" value="SBP_2_dom"/>
</dbReference>
<dbReference type="SUPFAM" id="SSF53822">
    <property type="entry name" value="Periplasmic binding protein-like I"/>
    <property type="match status" value="1"/>
</dbReference>
<dbReference type="InterPro" id="IPR028082">
    <property type="entry name" value="Peripla_BP_I"/>
</dbReference>
<dbReference type="Gene3D" id="3.40.50.2300">
    <property type="match status" value="2"/>
</dbReference>
<dbReference type="EMBL" id="JBEPTQ010000002">
    <property type="protein sequence ID" value="MET4723188.1"/>
    <property type="molecule type" value="Genomic_DNA"/>
</dbReference>
<evidence type="ECO:0000256" key="1">
    <source>
        <dbReference type="ARBA" id="ARBA00004196"/>
    </source>
</evidence>
<proteinExistence type="inferred from homology"/>
<comment type="similarity">
    <text evidence="2">Belongs to the bacterial solute-binding protein 2 family.</text>
</comment>
<dbReference type="PANTHER" id="PTHR46847:SF2">
    <property type="entry name" value="ABC TRANSPORTER SUGAR-BINDING PROTEIN"/>
    <property type="match status" value="1"/>
</dbReference>
<evidence type="ECO:0000256" key="2">
    <source>
        <dbReference type="ARBA" id="ARBA00007639"/>
    </source>
</evidence>
<evidence type="ECO:0000256" key="3">
    <source>
        <dbReference type="ARBA" id="ARBA00022729"/>
    </source>
</evidence>
<comment type="caution">
    <text evidence="7">The sequence shown here is derived from an EMBL/GenBank/DDBJ whole genome shotgun (WGS) entry which is preliminary data.</text>
</comment>
<evidence type="ECO:0000313" key="8">
    <source>
        <dbReference type="Proteomes" id="UP001549291"/>
    </source>
</evidence>
<dbReference type="Proteomes" id="UP001549291">
    <property type="component" value="Unassembled WGS sequence"/>
</dbReference>
<name>A0ABV2S1Y4_BRAJP</name>
<keyword evidence="7" id="KW-0762">Sugar transport</keyword>
<feature type="compositionally biased region" description="Basic and acidic residues" evidence="4">
    <location>
        <begin position="316"/>
        <end position="329"/>
    </location>
</feature>
<feature type="chain" id="PRO_5046554138" evidence="5">
    <location>
        <begin position="24"/>
        <end position="343"/>
    </location>
</feature>
<evidence type="ECO:0000313" key="7">
    <source>
        <dbReference type="EMBL" id="MET4723188.1"/>
    </source>
</evidence>
<comment type="subcellular location">
    <subcellularLocation>
        <location evidence="1">Cell envelope</location>
    </subcellularLocation>
</comment>
<dbReference type="PANTHER" id="PTHR46847">
    <property type="entry name" value="D-ALLOSE-BINDING PERIPLASMIC PROTEIN-RELATED"/>
    <property type="match status" value="1"/>
</dbReference>
<accession>A0ABV2S1Y4</accession>
<feature type="signal peptide" evidence="5">
    <location>
        <begin position="1"/>
        <end position="23"/>
    </location>
</feature>
<keyword evidence="7" id="KW-0813">Transport</keyword>
<feature type="region of interest" description="Disordered" evidence="4">
    <location>
        <begin position="223"/>
        <end position="343"/>
    </location>
</feature>
<feature type="domain" description="Periplasmic binding protein" evidence="6">
    <location>
        <begin position="29"/>
        <end position="222"/>
    </location>
</feature>
<keyword evidence="3 5" id="KW-0732">Signal</keyword>
<keyword evidence="8" id="KW-1185">Reference proteome</keyword>
<dbReference type="Pfam" id="PF13407">
    <property type="entry name" value="Peripla_BP_4"/>
    <property type="match status" value="1"/>
</dbReference>
<gene>
    <name evidence="7" type="ORF">ABIF63_007294</name>
</gene>
<evidence type="ECO:0000256" key="5">
    <source>
        <dbReference type="SAM" id="SignalP"/>
    </source>
</evidence>
<protein>
    <submittedName>
        <fullName evidence="7">ABC-type sugar transport system substrate-binding protein</fullName>
    </submittedName>
</protein>
<reference evidence="7 8" key="1">
    <citation type="submission" date="2024-06" db="EMBL/GenBank/DDBJ databases">
        <title>Genomic Encyclopedia of Type Strains, Phase V (KMG-V): Genome sequencing to study the core and pangenomes of soil and plant-associated prokaryotes.</title>
        <authorList>
            <person name="Whitman W."/>
        </authorList>
    </citation>
    <scope>NUCLEOTIDE SEQUENCE [LARGE SCALE GENOMIC DNA]</scope>
    <source>
        <strain evidence="7 8">USDA 160</strain>
    </source>
</reference>
<feature type="compositionally biased region" description="Basic residues" evidence="4">
    <location>
        <begin position="232"/>
        <end position="248"/>
    </location>
</feature>
<evidence type="ECO:0000259" key="6">
    <source>
        <dbReference type="Pfam" id="PF13407"/>
    </source>
</evidence>
<organism evidence="7 8">
    <name type="scientific">Bradyrhizobium japonicum</name>
    <dbReference type="NCBI Taxonomy" id="375"/>
    <lineage>
        <taxon>Bacteria</taxon>
        <taxon>Pseudomonadati</taxon>
        <taxon>Pseudomonadota</taxon>
        <taxon>Alphaproteobacteria</taxon>
        <taxon>Hyphomicrobiales</taxon>
        <taxon>Nitrobacteraceae</taxon>
        <taxon>Bradyrhizobium</taxon>
    </lineage>
</organism>
<evidence type="ECO:0000256" key="4">
    <source>
        <dbReference type="SAM" id="MobiDB-lite"/>
    </source>
</evidence>